<sequence>MANSGYNYSVACTHCGAKPFSEGPHHDPDCDRHQSELATESELVQSKQCRYCNVRPFIAGPHHASDCRRFFDVKSTTTPSPNASEEEIVSTESRQITFDDILAIFRSAEVPLLTAEEVAETLDCSSAVAHGGLAHLVDRGTLYKKRVTSESEVFLLIEKDSES</sequence>
<dbReference type="RefSeq" id="WP_139246705.1">
    <property type="nucleotide sequence ID" value="NZ_FODV01000014.1"/>
</dbReference>
<protein>
    <submittedName>
        <fullName evidence="1">Uncharacterized protein</fullName>
    </submittedName>
</protein>
<gene>
    <name evidence="1" type="ORF">SAMN04487948_114113</name>
</gene>
<proteinExistence type="predicted"/>
<reference evidence="2" key="1">
    <citation type="submission" date="2016-10" db="EMBL/GenBank/DDBJ databases">
        <authorList>
            <person name="Varghese N."/>
            <person name="Submissions S."/>
        </authorList>
    </citation>
    <scope>NUCLEOTIDE SEQUENCE [LARGE SCALE GENOMIC DNA]</scope>
    <source>
        <strain evidence="2">CGMCC 1.10121</strain>
    </source>
</reference>
<dbReference type="Proteomes" id="UP000199126">
    <property type="component" value="Unassembled WGS sequence"/>
</dbReference>
<dbReference type="EMBL" id="FODV01000014">
    <property type="protein sequence ID" value="SEP11292.1"/>
    <property type="molecule type" value="Genomic_DNA"/>
</dbReference>
<organism evidence="1 2">
    <name type="scientific">Halogranum amylolyticum</name>
    <dbReference type="NCBI Taxonomy" id="660520"/>
    <lineage>
        <taxon>Archaea</taxon>
        <taxon>Methanobacteriati</taxon>
        <taxon>Methanobacteriota</taxon>
        <taxon>Stenosarchaea group</taxon>
        <taxon>Halobacteria</taxon>
        <taxon>Halobacteriales</taxon>
        <taxon>Haloferacaceae</taxon>
    </lineage>
</organism>
<keyword evidence="2" id="KW-1185">Reference proteome</keyword>
<name>A0A1H8V743_9EURY</name>
<evidence type="ECO:0000313" key="2">
    <source>
        <dbReference type="Proteomes" id="UP000199126"/>
    </source>
</evidence>
<accession>A0A1H8V743</accession>
<dbReference type="OrthoDB" id="372827at2157"/>
<evidence type="ECO:0000313" key="1">
    <source>
        <dbReference type="EMBL" id="SEP11292.1"/>
    </source>
</evidence>
<dbReference type="AlphaFoldDB" id="A0A1H8V743"/>